<evidence type="ECO:0000256" key="11">
    <source>
        <dbReference type="RuleBase" id="RU367023"/>
    </source>
</evidence>
<comment type="subcellular location">
    <subcellularLocation>
        <location evidence="1 11">Endoplasmic reticulum membrane</location>
        <topology evidence="1 11">Multi-pass membrane protein</topology>
    </subcellularLocation>
</comment>
<dbReference type="GO" id="GO:0019432">
    <property type="term" value="P:triglyceride biosynthetic process"/>
    <property type="evidence" value="ECO:0007669"/>
    <property type="project" value="TreeGrafter"/>
</dbReference>
<organism evidence="12 13">
    <name type="scientific">Sarcoptes scabiei</name>
    <name type="common">Itch mite</name>
    <name type="synonym">Acarus scabiei</name>
    <dbReference type="NCBI Taxonomy" id="52283"/>
    <lineage>
        <taxon>Eukaryota</taxon>
        <taxon>Metazoa</taxon>
        <taxon>Ecdysozoa</taxon>
        <taxon>Arthropoda</taxon>
        <taxon>Chelicerata</taxon>
        <taxon>Arachnida</taxon>
        <taxon>Acari</taxon>
        <taxon>Acariformes</taxon>
        <taxon>Sarcoptiformes</taxon>
        <taxon>Astigmata</taxon>
        <taxon>Psoroptidia</taxon>
        <taxon>Sarcoptoidea</taxon>
        <taxon>Sarcoptidae</taxon>
        <taxon>Sarcoptinae</taxon>
        <taxon>Sarcoptes</taxon>
    </lineage>
</organism>
<reference evidence="12 13" key="1">
    <citation type="journal article" date="2015" name="Parasit. Vectors">
        <title>Draft genome of the scabies mite.</title>
        <authorList>
            <person name="Rider S.D.Jr."/>
            <person name="Morgan M.S."/>
            <person name="Arlian L.G."/>
        </authorList>
    </citation>
    <scope>NUCLEOTIDE SEQUENCE [LARGE SCALE GENOMIC DNA]</scope>
    <source>
        <strain evidence="12">Arlian Lab</strain>
    </source>
</reference>
<evidence type="ECO:0000256" key="9">
    <source>
        <dbReference type="ARBA" id="ARBA00023136"/>
    </source>
</evidence>
<proteinExistence type="inferred from homology"/>
<evidence type="ECO:0000256" key="6">
    <source>
        <dbReference type="ARBA" id="ARBA00022824"/>
    </source>
</evidence>
<keyword evidence="8" id="KW-0443">Lipid metabolism</keyword>
<keyword evidence="7 11" id="KW-1133">Transmembrane helix</keyword>
<keyword evidence="10" id="KW-0012">Acyltransferase</keyword>
<evidence type="ECO:0000256" key="8">
    <source>
        <dbReference type="ARBA" id="ARBA00023098"/>
    </source>
</evidence>
<dbReference type="Pfam" id="PF03982">
    <property type="entry name" value="DAGAT"/>
    <property type="match status" value="1"/>
</dbReference>
<dbReference type="VEuPathDB" id="VectorBase:SSCA007655"/>
<evidence type="ECO:0000256" key="7">
    <source>
        <dbReference type="ARBA" id="ARBA00022989"/>
    </source>
</evidence>
<evidence type="ECO:0000313" key="13">
    <source>
        <dbReference type="Proteomes" id="UP000616769"/>
    </source>
</evidence>
<feature type="transmembrane region" description="Helical" evidence="11">
    <location>
        <begin position="26"/>
        <end position="46"/>
    </location>
</feature>
<protein>
    <recommendedName>
        <fullName evidence="11">Acyltransferase</fullName>
        <ecNumber evidence="11">2.3.1.-</ecNumber>
    </recommendedName>
</protein>
<dbReference type="GO" id="GO:0005789">
    <property type="term" value="C:endoplasmic reticulum membrane"/>
    <property type="evidence" value="ECO:0007669"/>
    <property type="project" value="UniProtKB-SubCell"/>
</dbReference>
<dbReference type="AlphaFoldDB" id="A0A131ZUM1"/>
<evidence type="ECO:0000256" key="5">
    <source>
        <dbReference type="ARBA" id="ARBA00022692"/>
    </source>
</evidence>
<dbReference type="PANTHER" id="PTHR12317">
    <property type="entry name" value="DIACYLGLYCEROL O-ACYLTRANSFERASE"/>
    <property type="match status" value="1"/>
</dbReference>
<dbReference type="EMBL" id="JXLN01002005">
    <property type="protein sequence ID" value="KPM02476.1"/>
    <property type="molecule type" value="Genomic_DNA"/>
</dbReference>
<dbReference type="GO" id="GO:0004144">
    <property type="term" value="F:diacylglycerol O-acyltransferase activity"/>
    <property type="evidence" value="ECO:0007669"/>
    <property type="project" value="TreeGrafter"/>
</dbReference>
<comment type="caution">
    <text evidence="12">The sequence shown here is derived from an EMBL/GenBank/DDBJ whole genome shotgun (WGS) entry which is preliminary data.</text>
</comment>
<keyword evidence="5 11" id="KW-0812">Transmembrane</keyword>
<evidence type="ECO:0000256" key="4">
    <source>
        <dbReference type="ARBA" id="ARBA00022679"/>
    </source>
</evidence>
<accession>A0A131ZUM1</accession>
<keyword evidence="3" id="KW-0444">Lipid biosynthesis</keyword>
<evidence type="ECO:0000256" key="2">
    <source>
        <dbReference type="ARBA" id="ARBA00005420"/>
    </source>
</evidence>
<dbReference type="InterPro" id="IPR007130">
    <property type="entry name" value="DAGAT"/>
</dbReference>
<evidence type="ECO:0000256" key="3">
    <source>
        <dbReference type="ARBA" id="ARBA00022516"/>
    </source>
</evidence>
<evidence type="ECO:0000313" key="12">
    <source>
        <dbReference type="EMBL" id="KPM02476.1"/>
    </source>
</evidence>
<keyword evidence="6 11" id="KW-0256">Endoplasmic reticulum</keyword>
<dbReference type="OrthoDB" id="264532at2759"/>
<keyword evidence="4 11" id="KW-0808">Transferase</keyword>
<dbReference type="PANTHER" id="PTHR12317:SF79">
    <property type="entry name" value="ACYLTRANSFERASE"/>
    <property type="match status" value="1"/>
</dbReference>
<sequence>MPFSMFGIEFAPLRIPLERRKQTAAVLYYWTEFFLTGPLMIMFLLYLYTTRFYHLAYLYLIWYIYDFQSFRKSDRRSEWLRKLNIWKHFANYFPIKLVKTAEISPDKNYIFACHPHGYLSVSHFANFMTDGTYFSDKYPDIKPHLMTLNFQFLMPLHREIILFSGKKELPNKTKWILYIFRFLKKEKGNAVAIVIGGAREVLDAIPNKMILILSRRKGFIRLAIKTGIKFITLPTRASLVPVISFGENDIFEPTIRENSWLQKKIQEFFIKLFTFPLPIFFGRGIFQYTFGLLPFRRKITTVVGKPIDVLQNENPSKNDIDDLHQRYHQELIKLFEEHKAKYSDSDTILKIR</sequence>
<name>A0A131ZUM1_SARSC</name>
<evidence type="ECO:0000256" key="10">
    <source>
        <dbReference type="ARBA" id="ARBA00023315"/>
    </source>
</evidence>
<dbReference type="Proteomes" id="UP000616769">
    <property type="component" value="Unassembled WGS sequence"/>
</dbReference>
<keyword evidence="9 11" id="KW-0472">Membrane</keyword>
<comment type="caution">
    <text evidence="11">Lacks conserved residue(s) required for the propagation of feature annotation.</text>
</comment>
<comment type="similarity">
    <text evidence="2 11">Belongs to the diacylglycerol acyltransferase family.</text>
</comment>
<evidence type="ECO:0000256" key="1">
    <source>
        <dbReference type="ARBA" id="ARBA00004477"/>
    </source>
</evidence>
<gene>
    <name evidence="12" type="ORF">QR98_0008900</name>
</gene>
<dbReference type="EC" id="2.3.1.-" evidence="11"/>
<dbReference type="CDD" id="cd07987">
    <property type="entry name" value="LPLAT_MGAT-like"/>
    <property type="match status" value="1"/>
</dbReference>